<proteinExistence type="predicted"/>
<reference evidence="1 2" key="1">
    <citation type="submission" date="2020-02" db="EMBL/GenBank/DDBJ databases">
        <title>Draft genome sequence of Haematococcus lacustris strain NIES-144.</title>
        <authorList>
            <person name="Morimoto D."/>
            <person name="Nakagawa S."/>
            <person name="Yoshida T."/>
            <person name="Sawayama S."/>
        </authorList>
    </citation>
    <scope>NUCLEOTIDE SEQUENCE [LARGE SCALE GENOMIC DNA]</scope>
    <source>
        <strain evidence="1 2">NIES-144</strain>
    </source>
</reference>
<keyword evidence="2" id="KW-1185">Reference proteome</keyword>
<gene>
    <name evidence="1" type="ORF">HaLaN_30327</name>
</gene>
<dbReference type="AlphaFoldDB" id="A0A6A0AEI6"/>
<evidence type="ECO:0000313" key="2">
    <source>
        <dbReference type="Proteomes" id="UP000485058"/>
    </source>
</evidence>
<sequence>MVSLLPYIEDTPAMVQRVPEDEAKVSCMSIQVIHLWSLVLKQDGVNDPPTGPFRMDGTTLPSPPSPQLVPLALDLVQGMENTLQMVMRQQDMVWKW</sequence>
<dbReference type="EMBL" id="BLLF01005524">
    <property type="protein sequence ID" value="GFH31310.1"/>
    <property type="molecule type" value="Genomic_DNA"/>
</dbReference>
<dbReference type="Proteomes" id="UP000485058">
    <property type="component" value="Unassembled WGS sequence"/>
</dbReference>
<protein>
    <submittedName>
        <fullName evidence="1">Uncharacterized protein</fullName>
    </submittedName>
</protein>
<comment type="caution">
    <text evidence="1">The sequence shown here is derived from an EMBL/GenBank/DDBJ whole genome shotgun (WGS) entry which is preliminary data.</text>
</comment>
<organism evidence="1 2">
    <name type="scientific">Haematococcus lacustris</name>
    <name type="common">Green alga</name>
    <name type="synonym">Haematococcus pluvialis</name>
    <dbReference type="NCBI Taxonomy" id="44745"/>
    <lineage>
        <taxon>Eukaryota</taxon>
        <taxon>Viridiplantae</taxon>
        <taxon>Chlorophyta</taxon>
        <taxon>core chlorophytes</taxon>
        <taxon>Chlorophyceae</taxon>
        <taxon>CS clade</taxon>
        <taxon>Chlamydomonadales</taxon>
        <taxon>Haematococcaceae</taxon>
        <taxon>Haematococcus</taxon>
    </lineage>
</organism>
<accession>A0A6A0AEI6</accession>
<evidence type="ECO:0000313" key="1">
    <source>
        <dbReference type="EMBL" id="GFH31310.1"/>
    </source>
</evidence>
<name>A0A6A0AEI6_HAELA</name>